<dbReference type="Proteomes" id="UP000231279">
    <property type="component" value="Unassembled WGS sequence"/>
</dbReference>
<evidence type="ECO:0000256" key="2">
    <source>
        <dbReference type="PROSITE-ProRule" id="PRU00285"/>
    </source>
</evidence>
<dbReference type="EMBL" id="NKXS01004816">
    <property type="protein sequence ID" value="PIN05313.1"/>
    <property type="molecule type" value="Genomic_DNA"/>
</dbReference>
<feature type="domain" description="SHSP" evidence="4">
    <location>
        <begin position="17"/>
        <end position="118"/>
    </location>
</feature>
<dbReference type="Pfam" id="PF00011">
    <property type="entry name" value="HSP20"/>
    <property type="match status" value="1"/>
</dbReference>
<dbReference type="OrthoDB" id="1431247at2759"/>
<dbReference type="InterPro" id="IPR002068">
    <property type="entry name" value="A-crystallin/Hsp20_dom"/>
</dbReference>
<dbReference type="AlphaFoldDB" id="A0A2G9GJ55"/>
<dbReference type="GO" id="GO:0009408">
    <property type="term" value="P:response to heat"/>
    <property type="evidence" value="ECO:0007669"/>
    <property type="project" value="InterPro"/>
</dbReference>
<evidence type="ECO:0000259" key="4">
    <source>
        <dbReference type="PROSITE" id="PS01031"/>
    </source>
</evidence>
<dbReference type="SUPFAM" id="SSF49764">
    <property type="entry name" value="HSP20-like chaperones"/>
    <property type="match status" value="1"/>
</dbReference>
<dbReference type="STRING" id="429701.A0A2G9GJ55"/>
<dbReference type="Gene3D" id="2.60.40.790">
    <property type="match status" value="1"/>
</dbReference>
<dbReference type="PANTHER" id="PTHR46733">
    <property type="entry name" value="26.5 KDA HEAT SHOCK PROTEIN, MITOCHONDRIAL"/>
    <property type="match status" value="1"/>
</dbReference>
<evidence type="ECO:0000256" key="3">
    <source>
        <dbReference type="RuleBase" id="RU003616"/>
    </source>
</evidence>
<keyword evidence="6" id="KW-1185">Reference proteome</keyword>
<evidence type="ECO:0000313" key="6">
    <source>
        <dbReference type="Proteomes" id="UP000231279"/>
    </source>
</evidence>
<evidence type="ECO:0000256" key="1">
    <source>
        <dbReference type="ARBA" id="ARBA00023016"/>
    </source>
</evidence>
<accession>A0A2G9GJ55</accession>
<evidence type="ECO:0000313" key="5">
    <source>
        <dbReference type="EMBL" id="PIN05313.1"/>
    </source>
</evidence>
<dbReference type="InterPro" id="IPR044587">
    <property type="entry name" value="HSP21-like"/>
</dbReference>
<gene>
    <name evidence="5" type="ORF">CDL12_22145</name>
</gene>
<sequence>MTLDVFSNEFFPSGLGNALVQAIAPSQLIGRAKEQDDCYKLRYHVPGLGKDDVKITVDDGVLNIRAERKEEEEEGSNDEFWSARSYGYYNSSVVLPEDAKDGVLNIVISKSEGVKKDV</sequence>
<keyword evidence="1" id="KW-0346">Stress response</keyword>
<protein>
    <recommendedName>
        <fullName evidence="4">SHSP domain-containing protein</fullName>
    </recommendedName>
</protein>
<dbReference type="PROSITE" id="PS01031">
    <property type="entry name" value="SHSP"/>
    <property type="match status" value="1"/>
</dbReference>
<comment type="similarity">
    <text evidence="2 3">Belongs to the small heat shock protein (HSP20) family.</text>
</comment>
<name>A0A2G9GJ55_9LAMI</name>
<reference evidence="6" key="1">
    <citation type="journal article" date="2018" name="Gigascience">
        <title>Genome assembly of the Pink Ipe (Handroanthus impetiginosus, Bignoniaceae), a highly valued, ecologically keystone Neotropical timber forest tree.</title>
        <authorList>
            <person name="Silva-Junior O.B."/>
            <person name="Grattapaglia D."/>
            <person name="Novaes E."/>
            <person name="Collevatti R.G."/>
        </authorList>
    </citation>
    <scope>NUCLEOTIDE SEQUENCE [LARGE SCALE GENOMIC DNA]</scope>
    <source>
        <strain evidence="6">cv. UFG-1</strain>
    </source>
</reference>
<dbReference type="InterPro" id="IPR008978">
    <property type="entry name" value="HSP20-like_chaperone"/>
</dbReference>
<comment type="caution">
    <text evidence="5">The sequence shown here is derived from an EMBL/GenBank/DDBJ whole genome shotgun (WGS) entry which is preliminary data.</text>
</comment>
<dbReference type="CDD" id="cd06464">
    <property type="entry name" value="ACD_sHsps-like"/>
    <property type="match status" value="1"/>
</dbReference>
<organism evidence="5 6">
    <name type="scientific">Handroanthus impetiginosus</name>
    <dbReference type="NCBI Taxonomy" id="429701"/>
    <lineage>
        <taxon>Eukaryota</taxon>
        <taxon>Viridiplantae</taxon>
        <taxon>Streptophyta</taxon>
        <taxon>Embryophyta</taxon>
        <taxon>Tracheophyta</taxon>
        <taxon>Spermatophyta</taxon>
        <taxon>Magnoliopsida</taxon>
        <taxon>eudicotyledons</taxon>
        <taxon>Gunneridae</taxon>
        <taxon>Pentapetalae</taxon>
        <taxon>asterids</taxon>
        <taxon>lamiids</taxon>
        <taxon>Lamiales</taxon>
        <taxon>Bignoniaceae</taxon>
        <taxon>Crescentiina</taxon>
        <taxon>Tabebuia alliance</taxon>
        <taxon>Handroanthus</taxon>
    </lineage>
</organism>
<proteinExistence type="inferred from homology"/>
<dbReference type="PANTHER" id="PTHR46733:SF3">
    <property type="entry name" value="26.5 KDA HEAT SHOCK PROTEIN, MITOCHONDRIAL"/>
    <property type="match status" value="1"/>
</dbReference>